<dbReference type="Proteomes" id="UP000008148">
    <property type="component" value="Chromosome"/>
</dbReference>
<dbReference type="EMBL" id="CP000822">
    <property type="protein sequence ID" value="ABV13119.1"/>
    <property type="molecule type" value="Genomic_DNA"/>
</dbReference>
<gene>
    <name evidence="1" type="ordered locus">CKO_01993</name>
</gene>
<organism evidence="1 2">
    <name type="scientific">Citrobacter koseri (strain ATCC BAA-895 / CDC 4225-83 / SGSC4696)</name>
    <dbReference type="NCBI Taxonomy" id="290338"/>
    <lineage>
        <taxon>Bacteria</taxon>
        <taxon>Pseudomonadati</taxon>
        <taxon>Pseudomonadota</taxon>
        <taxon>Gammaproteobacteria</taxon>
        <taxon>Enterobacterales</taxon>
        <taxon>Enterobacteriaceae</taxon>
        <taxon>Citrobacter</taxon>
    </lineage>
</organism>
<accession>A8AI06</accession>
<evidence type="ECO:0000313" key="2">
    <source>
        <dbReference type="Proteomes" id="UP000008148"/>
    </source>
</evidence>
<dbReference type="AlphaFoldDB" id="A8AI06"/>
<protein>
    <submittedName>
        <fullName evidence="1">Uncharacterized protein</fullName>
    </submittedName>
</protein>
<dbReference type="HOGENOM" id="CLU_3166206_0_0_6"/>
<evidence type="ECO:0000313" key="1">
    <source>
        <dbReference type="EMBL" id="ABV13119.1"/>
    </source>
</evidence>
<dbReference type="KEGG" id="cko:CKO_01993"/>
<reference evidence="1 2" key="1">
    <citation type="submission" date="2007-08" db="EMBL/GenBank/DDBJ databases">
        <authorList>
            <consortium name="The Citrobacter koseri Genome Sequencing Project"/>
            <person name="McClelland M."/>
            <person name="Sanderson E.K."/>
            <person name="Porwollik S."/>
            <person name="Spieth J."/>
            <person name="Clifton W.S."/>
            <person name="Latreille P."/>
            <person name="Courtney L."/>
            <person name="Wang C."/>
            <person name="Pepin K."/>
            <person name="Bhonagiri V."/>
            <person name="Nash W."/>
            <person name="Johnson M."/>
            <person name="Thiruvilangam P."/>
            <person name="Wilson R."/>
        </authorList>
    </citation>
    <scope>NUCLEOTIDE SEQUENCE [LARGE SCALE GENOMIC DNA]</scope>
    <source>
        <strain evidence="2">ATCC BAA-895 / CDC 4225-83 / SGSC4696</strain>
    </source>
</reference>
<dbReference type="STRING" id="290338.CKO_01993"/>
<name>A8AI06_CITK8</name>
<keyword evidence="2" id="KW-1185">Reference proteome</keyword>
<proteinExistence type="predicted"/>
<sequence>MDRSVGLIRRFYVVIRHNDIAGWRRKRLYPACGRPCKGFAPGSGIQH</sequence>